<evidence type="ECO:0000313" key="2">
    <source>
        <dbReference type="EMBL" id="KAJ8881815.1"/>
    </source>
</evidence>
<dbReference type="EMBL" id="JARBHB010000006">
    <property type="protein sequence ID" value="KAJ8881815.1"/>
    <property type="molecule type" value="Genomic_DNA"/>
</dbReference>
<dbReference type="Proteomes" id="UP001159363">
    <property type="component" value="Chromosome 5"/>
</dbReference>
<evidence type="ECO:0000313" key="3">
    <source>
        <dbReference type="Proteomes" id="UP001159363"/>
    </source>
</evidence>
<organism evidence="2 3">
    <name type="scientific">Dryococelus australis</name>
    <dbReference type="NCBI Taxonomy" id="614101"/>
    <lineage>
        <taxon>Eukaryota</taxon>
        <taxon>Metazoa</taxon>
        <taxon>Ecdysozoa</taxon>
        <taxon>Arthropoda</taxon>
        <taxon>Hexapoda</taxon>
        <taxon>Insecta</taxon>
        <taxon>Pterygota</taxon>
        <taxon>Neoptera</taxon>
        <taxon>Polyneoptera</taxon>
        <taxon>Phasmatodea</taxon>
        <taxon>Verophasmatodea</taxon>
        <taxon>Anareolatae</taxon>
        <taxon>Phasmatidae</taxon>
        <taxon>Eurycanthinae</taxon>
        <taxon>Dryococelus</taxon>
    </lineage>
</organism>
<feature type="region of interest" description="Disordered" evidence="1">
    <location>
        <begin position="567"/>
        <end position="588"/>
    </location>
</feature>
<feature type="compositionally biased region" description="Basic and acidic residues" evidence="1">
    <location>
        <begin position="237"/>
        <end position="246"/>
    </location>
</feature>
<feature type="region of interest" description="Disordered" evidence="1">
    <location>
        <begin position="237"/>
        <end position="261"/>
    </location>
</feature>
<proteinExistence type="predicted"/>
<comment type="caution">
    <text evidence="2">The sequence shown here is derived from an EMBL/GenBank/DDBJ whole genome shotgun (WGS) entry which is preliminary data.</text>
</comment>
<reference evidence="2 3" key="1">
    <citation type="submission" date="2023-02" db="EMBL/GenBank/DDBJ databases">
        <title>LHISI_Scaffold_Assembly.</title>
        <authorList>
            <person name="Stuart O.P."/>
            <person name="Cleave R."/>
            <person name="Magrath M.J.L."/>
            <person name="Mikheyev A.S."/>
        </authorList>
    </citation>
    <scope>NUCLEOTIDE SEQUENCE [LARGE SCALE GENOMIC DNA]</scope>
    <source>
        <strain evidence="2">Daus_M_001</strain>
        <tissue evidence="2">Leg muscle</tissue>
    </source>
</reference>
<name>A0ABQ9HC42_9NEOP</name>
<accession>A0ABQ9HC42</accession>
<keyword evidence="3" id="KW-1185">Reference proteome</keyword>
<feature type="region of interest" description="Disordered" evidence="1">
    <location>
        <begin position="384"/>
        <end position="409"/>
    </location>
</feature>
<sequence>MYLYGKARFCRSNIYTTFRKEIKWNLAAKTGKAPRKPARFRTTIIEFPHVGNATEVSERHWTGTRFSRFLRHYIPTLVRSHLNCLTMHSPTCWKEKFILVGGANFRGNCLHDLGFWVPERWTLWNPEANVTHSVSALIAIAVLKIDISPRAAVDSRRGSDLKTGALCFMRRTAPNTISSPPPSLLFHSLSPQRRNSVVFIHLKLMDYGRYLLGSEQGEEGKGSRGVRKKTGEIQRFEAASHNRSAHDTTVAPQPTAGRTCRSQCKPVLSRKAGGSVIAPSGVKFFRDASLSSPDRSSQNFNPSATSELKICRGGAGERTRNPPNYVGSAYLPLSYRGRVQPSYEVKNDFNPGTDDDPRKDDRMPLLGIHRCIWSVMAHQHFELPGSPGTSASSDRQERRVLSSTSRPADRIPEKLRTGLQVHQTLQGIRGESRTTISLLASHQGEPGSVLRPGNLWIFACGNRGDRCRWSAGFLGDLPFSRPFIPAPLATHLIQSLLALKTLLLGAAQISSLANSQLLLFLFADLPCRSRLVRHRSGVREALGSNPRQGMASREIALQSTTKQIMLTQKQTTRSPSRPDQRSCLQSSASLDPGVVDSDECYTAILLTLTNMYLLPRIVDGRGPAGLPTRISARWDERHLHQCNIYRGTLGSLATETPGTLYSLITE</sequence>
<gene>
    <name evidence="2" type="ORF">PR048_018301</name>
</gene>
<evidence type="ECO:0000256" key="1">
    <source>
        <dbReference type="SAM" id="MobiDB-lite"/>
    </source>
</evidence>
<protein>
    <submittedName>
        <fullName evidence="2">Uncharacterized protein</fullName>
    </submittedName>
</protein>